<evidence type="ECO:0000313" key="4">
    <source>
        <dbReference type="EMBL" id="UXY24338.1"/>
    </source>
</evidence>
<name>A0ABY6EEL3_9ACTN</name>
<dbReference type="RefSeq" id="WP_263234592.1">
    <property type="nucleotide sequence ID" value="NZ_CP106793.1"/>
</dbReference>
<protein>
    <submittedName>
        <fullName evidence="4">Alpha/beta hydrolase</fullName>
    </submittedName>
</protein>
<keyword evidence="5" id="KW-1185">Reference proteome</keyword>
<keyword evidence="1 4" id="KW-0378">Hydrolase</keyword>
<dbReference type="InterPro" id="IPR029058">
    <property type="entry name" value="AB_hydrolase_fold"/>
</dbReference>
<dbReference type="EMBL" id="CP106793">
    <property type="protein sequence ID" value="UXY24338.1"/>
    <property type="molecule type" value="Genomic_DNA"/>
</dbReference>
<keyword evidence="2" id="KW-0442">Lipid degradation</keyword>
<gene>
    <name evidence="4" type="ORF">N8I84_41030</name>
</gene>
<evidence type="ECO:0000256" key="2">
    <source>
        <dbReference type="ARBA" id="ARBA00022963"/>
    </source>
</evidence>
<keyword evidence="3" id="KW-0443">Lipid metabolism</keyword>
<organism evidence="4 5">
    <name type="scientific">Streptomyces cynarae</name>
    <dbReference type="NCBI Taxonomy" id="2981134"/>
    <lineage>
        <taxon>Bacteria</taxon>
        <taxon>Bacillati</taxon>
        <taxon>Actinomycetota</taxon>
        <taxon>Actinomycetes</taxon>
        <taxon>Kitasatosporales</taxon>
        <taxon>Streptomycetaceae</taxon>
        <taxon>Streptomyces</taxon>
    </lineage>
</organism>
<dbReference type="PANTHER" id="PTHR10272:SF0">
    <property type="entry name" value="PLATELET-ACTIVATING FACTOR ACETYLHYDROLASE"/>
    <property type="match status" value="1"/>
</dbReference>
<dbReference type="SUPFAM" id="SSF53474">
    <property type="entry name" value="alpha/beta-Hydrolases"/>
    <property type="match status" value="1"/>
</dbReference>
<accession>A0ABY6EEL3</accession>
<dbReference type="Proteomes" id="UP001061298">
    <property type="component" value="Chromosome"/>
</dbReference>
<sequence>MLHLVDGGRQDPWVPAAGPRQLMVSMYYPARLGSGVAAAYMTTEEARLFLREKVPGSGIPPEALSAVRTWARADARPVHGRFPLVLLSPGLGFPRALFSSVAEDLASRGYVVALIDHTYETPGVTFPDGRTLPCAICDQPPAGGLPAVARSRAKDASFVIDQLTSHHSTWACAHLIDRRRIGMAGHSIGGDAAAVTMAADRRVRAGVNMDGTFQVPVPATGLDGRPFLLFGAQSDESPGMDSSWDDAWTSLDGWKRRLTIAGAEHGTFSDLPLLARAAGLPSRPGAIEPVRGLAITRTYLGDFFDLQLKGVPEPLLDGPSPDEPEVAVQLP</sequence>
<dbReference type="Pfam" id="PF03403">
    <property type="entry name" value="PAF-AH_p_II"/>
    <property type="match status" value="2"/>
</dbReference>
<proteinExistence type="predicted"/>
<dbReference type="Gene3D" id="3.40.50.1820">
    <property type="entry name" value="alpha/beta hydrolase"/>
    <property type="match status" value="1"/>
</dbReference>
<dbReference type="GO" id="GO:0016787">
    <property type="term" value="F:hydrolase activity"/>
    <property type="evidence" value="ECO:0007669"/>
    <property type="project" value="UniProtKB-KW"/>
</dbReference>
<reference evidence="4" key="1">
    <citation type="submission" date="2022-10" db="EMBL/GenBank/DDBJ databases">
        <authorList>
            <person name="Mo P."/>
        </authorList>
    </citation>
    <scope>NUCLEOTIDE SEQUENCE</scope>
    <source>
        <strain evidence="4">HUAS 13-4</strain>
    </source>
</reference>
<evidence type="ECO:0000256" key="1">
    <source>
        <dbReference type="ARBA" id="ARBA00022801"/>
    </source>
</evidence>
<dbReference type="PANTHER" id="PTHR10272">
    <property type="entry name" value="PLATELET-ACTIVATING FACTOR ACETYLHYDROLASE"/>
    <property type="match status" value="1"/>
</dbReference>
<evidence type="ECO:0000256" key="3">
    <source>
        <dbReference type="ARBA" id="ARBA00023098"/>
    </source>
</evidence>
<evidence type="ECO:0000313" key="5">
    <source>
        <dbReference type="Proteomes" id="UP001061298"/>
    </source>
</evidence>